<evidence type="ECO:0000313" key="2">
    <source>
        <dbReference type="Proteomes" id="UP000030746"/>
    </source>
</evidence>
<dbReference type="Proteomes" id="UP000030746">
    <property type="component" value="Unassembled WGS sequence"/>
</dbReference>
<name>V4ASL3_LOTGI</name>
<dbReference type="KEGG" id="lgi:LOTGIDRAFT_174722"/>
<keyword evidence="2" id="KW-1185">Reference proteome</keyword>
<proteinExistence type="predicted"/>
<dbReference type="CTD" id="20242865"/>
<reference evidence="1 2" key="1">
    <citation type="journal article" date="2013" name="Nature">
        <title>Insights into bilaterian evolution from three spiralian genomes.</title>
        <authorList>
            <person name="Simakov O."/>
            <person name="Marletaz F."/>
            <person name="Cho S.J."/>
            <person name="Edsinger-Gonzales E."/>
            <person name="Havlak P."/>
            <person name="Hellsten U."/>
            <person name="Kuo D.H."/>
            <person name="Larsson T."/>
            <person name="Lv J."/>
            <person name="Arendt D."/>
            <person name="Savage R."/>
            <person name="Osoegawa K."/>
            <person name="de Jong P."/>
            <person name="Grimwood J."/>
            <person name="Chapman J.A."/>
            <person name="Shapiro H."/>
            <person name="Aerts A."/>
            <person name="Otillar R.P."/>
            <person name="Terry A.Y."/>
            <person name="Boore J.L."/>
            <person name="Grigoriev I.V."/>
            <person name="Lindberg D.R."/>
            <person name="Seaver E.C."/>
            <person name="Weisblat D.A."/>
            <person name="Putnam N.H."/>
            <person name="Rokhsar D.S."/>
        </authorList>
    </citation>
    <scope>NUCLEOTIDE SEQUENCE [LARGE SCALE GENOMIC DNA]</scope>
</reference>
<dbReference type="EMBL" id="KB201392">
    <property type="protein sequence ID" value="ESO96731.1"/>
    <property type="molecule type" value="Genomic_DNA"/>
</dbReference>
<dbReference type="HOGENOM" id="CLU_2253066_0_0_1"/>
<dbReference type="RefSeq" id="XP_009052591.1">
    <property type="nucleotide sequence ID" value="XM_009054343.1"/>
</dbReference>
<accession>V4ASL3</accession>
<protein>
    <submittedName>
        <fullName evidence="1">Uncharacterized protein</fullName>
    </submittedName>
</protein>
<dbReference type="AlphaFoldDB" id="V4ASL3"/>
<sequence>MLPHECFVVLRGGQGHRRIFGNDLVDARFGYQHFYDFEKWVGATPIKGDDGKLWGMTGDDGKLWGMTGDDGKLWEMTGDDGKLWGMTGDGSKIWGMRVYNGKYQ</sequence>
<organism evidence="1 2">
    <name type="scientific">Lottia gigantea</name>
    <name type="common">Giant owl limpet</name>
    <dbReference type="NCBI Taxonomy" id="225164"/>
    <lineage>
        <taxon>Eukaryota</taxon>
        <taxon>Metazoa</taxon>
        <taxon>Spiralia</taxon>
        <taxon>Lophotrochozoa</taxon>
        <taxon>Mollusca</taxon>
        <taxon>Gastropoda</taxon>
        <taxon>Patellogastropoda</taxon>
        <taxon>Lottioidea</taxon>
        <taxon>Lottiidae</taxon>
        <taxon>Lottia</taxon>
    </lineage>
</organism>
<gene>
    <name evidence="1" type="ORF">LOTGIDRAFT_174722</name>
</gene>
<evidence type="ECO:0000313" key="1">
    <source>
        <dbReference type="EMBL" id="ESO96731.1"/>
    </source>
</evidence>
<dbReference type="GeneID" id="20242865"/>